<comment type="catalytic activity">
    <reaction evidence="8">
        <text>Endonucleolytic cleavage of RNA, removing extra 3' nucleotides from tRNA precursor, generating 3' termini of tRNAs. A 3'-hydroxy group is left at the tRNA terminus and a 5'-phosphoryl group is left at the trailer molecule.</text>
        <dbReference type="EC" id="3.1.26.11"/>
    </reaction>
</comment>
<feature type="binding site" evidence="8">
    <location>
        <position position="210"/>
    </location>
    <ligand>
        <name>Zn(2+)</name>
        <dbReference type="ChEBI" id="CHEBI:29105"/>
        <label>1</label>
        <note>catalytic</note>
    </ligand>
</feature>
<keyword evidence="10" id="KW-1185">Reference proteome</keyword>
<dbReference type="EC" id="3.1.26.11" evidence="8"/>
<keyword evidence="4 8" id="KW-0479">Metal-binding</keyword>
<dbReference type="SUPFAM" id="SSF56281">
    <property type="entry name" value="Metallo-hydrolase/oxidoreductase"/>
    <property type="match status" value="1"/>
</dbReference>
<accession>A0ABM8ZUJ5</accession>
<keyword evidence="6 8" id="KW-0378">Hydrolase</keyword>
<evidence type="ECO:0000313" key="10">
    <source>
        <dbReference type="Proteomes" id="UP000838672"/>
    </source>
</evidence>
<evidence type="ECO:0000256" key="6">
    <source>
        <dbReference type="ARBA" id="ARBA00022801"/>
    </source>
</evidence>
<feature type="binding site" evidence="8">
    <location>
        <position position="68"/>
    </location>
    <ligand>
        <name>Zn(2+)</name>
        <dbReference type="ChEBI" id="CHEBI:29105"/>
        <label>2</label>
        <note>catalytic</note>
    </ligand>
</feature>
<organism evidence="9 10">
    <name type="scientific">Vibrio stylophorae</name>
    <dbReference type="NCBI Taxonomy" id="659351"/>
    <lineage>
        <taxon>Bacteria</taxon>
        <taxon>Pseudomonadati</taxon>
        <taxon>Pseudomonadota</taxon>
        <taxon>Gammaproteobacteria</taxon>
        <taxon>Vibrionales</taxon>
        <taxon>Vibrionaceae</taxon>
        <taxon>Vibrio</taxon>
    </lineage>
</organism>
<dbReference type="GO" id="GO:0042781">
    <property type="term" value="F:3'-tRNA processing endoribonuclease activity"/>
    <property type="evidence" value="ECO:0007669"/>
    <property type="project" value="UniProtKB-EC"/>
</dbReference>
<comment type="similarity">
    <text evidence="8">Belongs to the RNase Z family.</text>
</comment>
<feature type="binding site" evidence="8">
    <location>
        <position position="144"/>
    </location>
    <ligand>
        <name>Zn(2+)</name>
        <dbReference type="ChEBI" id="CHEBI:29105"/>
        <label>1</label>
        <note>catalytic</note>
    </ligand>
</feature>
<evidence type="ECO:0000256" key="2">
    <source>
        <dbReference type="ARBA" id="ARBA00022694"/>
    </source>
</evidence>
<evidence type="ECO:0000256" key="5">
    <source>
        <dbReference type="ARBA" id="ARBA00022759"/>
    </source>
</evidence>
<dbReference type="Proteomes" id="UP000838672">
    <property type="component" value="Unassembled WGS sequence"/>
</dbReference>
<evidence type="ECO:0000256" key="1">
    <source>
        <dbReference type="ARBA" id="ARBA00011738"/>
    </source>
</evidence>
<keyword evidence="3 8" id="KW-0540">Nuclease</keyword>
<dbReference type="Pfam" id="PF23023">
    <property type="entry name" value="Anti-Pycsar_Apyc1"/>
    <property type="match status" value="1"/>
</dbReference>
<dbReference type="InterPro" id="IPR036866">
    <property type="entry name" value="RibonucZ/Hydroxyglut_hydro"/>
</dbReference>
<dbReference type="Gene3D" id="3.60.15.10">
    <property type="entry name" value="Ribonuclease Z/Hydroxyacylglutathione hydrolase-like"/>
    <property type="match status" value="1"/>
</dbReference>
<proteinExistence type="inferred from homology"/>
<evidence type="ECO:0000313" key="9">
    <source>
        <dbReference type="EMBL" id="CAH0533622.1"/>
    </source>
</evidence>
<keyword evidence="5 8" id="KW-0255">Endonuclease</keyword>
<feature type="binding site" evidence="8">
    <location>
        <position position="63"/>
    </location>
    <ligand>
        <name>Zn(2+)</name>
        <dbReference type="ChEBI" id="CHEBI:29105"/>
        <label>1</label>
        <note>catalytic</note>
    </ligand>
</feature>
<keyword evidence="7 8" id="KW-0862">Zinc</keyword>
<dbReference type="RefSeq" id="WP_237466054.1">
    <property type="nucleotide sequence ID" value="NZ_CAKLDI010000001.1"/>
</dbReference>
<dbReference type="PANTHER" id="PTHR46018">
    <property type="entry name" value="ZINC PHOSPHODIESTERASE ELAC PROTEIN 1"/>
    <property type="match status" value="1"/>
</dbReference>
<comment type="cofactor">
    <cofactor evidence="8">
        <name>Zn(2+)</name>
        <dbReference type="ChEBI" id="CHEBI:29105"/>
    </cofactor>
    <text evidence="8">Binds 2 Zn(2+) ions.</text>
</comment>
<evidence type="ECO:0000256" key="4">
    <source>
        <dbReference type="ARBA" id="ARBA00022723"/>
    </source>
</evidence>
<protein>
    <recommendedName>
        <fullName evidence="8">Ribonuclease Z</fullName>
        <shortName evidence="8">RNase Z</shortName>
        <ecNumber evidence="8">3.1.26.11</ecNumber>
    </recommendedName>
    <alternativeName>
        <fullName evidence="8">tRNA 3 endonuclease</fullName>
    </alternativeName>
    <alternativeName>
        <fullName evidence="8">tRNase Z</fullName>
    </alternativeName>
</protein>
<dbReference type="CDD" id="cd07717">
    <property type="entry name" value="RNaseZ_ZiPD-like_MBL-fold"/>
    <property type="match status" value="1"/>
</dbReference>
<feature type="binding site" evidence="8">
    <location>
        <position position="269"/>
    </location>
    <ligand>
        <name>Zn(2+)</name>
        <dbReference type="ChEBI" id="CHEBI:29105"/>
        <label>2</label>
        <note>catalytic</note>
    </ligand>
</feature>
<comment type="function">
    <text evidence="8">Zinc phosphodiesterase, which displays some tRNA 3'-processing endonuclease activity. Probably involved in tRNA maturation, by removing a 3'-trailer from precursor tRNA.</text>
</comment>
<evidence type="ECO:0000256" key="3">
    <source>
        <dbReference type="ARBA" id="ARBA00022722"/>
    </source>
</evidence>
<evidence type="ECO:0000256" key="8">
    <source>
        <dbReference type="HAMAP-Rule" id="MF_01818"/>
    </source>
</evidence>
<dbReference type="EMBL" id="CAKLDI010000001">
    <property type="protein sequence ID" value="CAH0533622.1"/>
    <property type="molecule type" value="Genomic_DNA"/>
</dbReference>
<feature type="binding site" evidence="8">
    <location>
        <position position="67"/>
    </location>
    <ligand>
        <name>Zn(2+)</name>
        <dbReference type="ChEBI" id="CHEBI:29105"/>
        <label>2</label>
        <note>catalytic</note>
    </ligand>
</feature>
<feature type="active site" description="Proton acceptor" evidence="8">
    <location>
        <position position="67"/>
    </location>
</feature>
<gene>
    <name evidence="8 9" type="primary">rnz</name>
    <name evidence="9" type="ORF">VST7929_01493</name>
</gene>
<dbReference type="HAMAP" id="MF_01818">
    <property type="entry name" value="RNase_Z_BN"/>
    <property type="match status" value="1"/>
</dbReference>
<reference evidence="9" key="1">
    <citation type="submission" date="2021-11" db="EMBL/GenBank/DDBJ databases">
        <authorList>
            <person name="Rodrigo-Torres L."/>
            <person name="Arahal R. D."/>
            <person name="Lucena T."/>
        </authorList>
    </citation>
    <scope>NUCLEOTIDE SEQUENCE</scope>
    <source>
        <strain evidence="9">CECT 7929</strain>
    </source>
</reference>
<sequence>MIELIMLGTSAGTPTKHRNVSAMALRRYGNKNWCLVDCGEGTQHQILHTSLSLSQLELVCITHVHGDHCYGLLGLLASAAMAGRTLPLTIIAPQAIQLWFEQSAALTELHLSFEMHWLDVACLEQSQQNYRSHDFVLDVVALAHRVPSYGFGFSLQPRDRKLNIEKLKADAVPTGPIWSQLQKGYDVPPYRAEDYLRPAARGQKIMLCGDNAAPNLLHQMAQYADALVHEATYTQAVADKVGQGPMHSSALNIARFAECAQIPNLLLTHFSSRYHTHGKPGATISDIESEARMAYAGTLFLAEDFACYHLNRSGQMVRVADAKRIASK</sequence>
<feature type="binding site" evidence="8">
    <location>
        <position position="210"/>
    </location>
    <ligand>
        <name>Zn(2+)</name>
        <dbReference type="ChEBI" id="CHEBI:29105"/>
        <label>2</label>
        <note>catalytic</note>
    </ligand>
</feature>
<evidence type="ECO:0000256" key="7">
    <source>
        <dbReference type="ARBA" id="ARBA00022833"/>
    </source>
</evidence>
<name>A0ABM8ZUJ5_9VIBR</name>
<feature type="binding site" evidence="8">
    <location>
        <position position="65"/>
    </location>
    <ligand>
        <name>Zn(2+)</name>
        <dbReference type="ChEBI" id="CHEBI:29105"/>
        <label>1</label>
        <note>catalytic</note>
    </ligand>
</feature>
<dbReference type="PANTHER" id="PTHR46018:SF2">
    <property type="entry name" value="ZINC PHOSPHODIESTERASE ELAC PROTEIN 1"/>
    <property type="match status" value="1"/>
</dbReference>
<keyword evidence="2 8" id="KW-0819">tRNA processing</keyword>
<dbReference type="InterPro" id="IPR013471">
    <property type="entry name" value="RNase_Z/BN"/>
</dbReference>
<comment type="caution">
    <text evidence="9">The sequence shown here is derived from an EMBL/GenBank/DDBJ whole genome shotgun (WGS) entry which is preliminary data.</text>
</comment>
<comment type="subunit">
    <text evidence="1 8">Homodimer.</text>
</comment>